<name>A0A6B1D3S9_9CHLR</name>
<accession>A0A6B1D3S9</accession>
<dbReference type="AlphaFoldDB" id="A0A6B1D3S9"/>
<gene>
    <name evidence="2" type="ORF">F4X14_04000</name>
</gene>
<feature type="domain" description="PH" evidence="1">
    <location>
        <begin position="1"/>
        <end position="22"/>
    </location>
</feature>
<reference evidence="2" key="1">
    <citation type="submission" date="2019-09" db="EMBL/GenBank/DDBJ databases">
        <title>Characterisation of the sponge microbiome using genome-centric metagenomics.</title>
        <authorList>
            <person name="Engelberts J.P."/>
            <person name="Robbins S.J."/>
            <person name="De Goeij J.M."/>
            <person name="Aranda M."/>
            <person name="Bell S.C."/>
            <person name="Webster N.S."/>
        </authorList>
    </citation>
    <scope>NUCLEOTIDE SEQUENCE</scope>
    <source>
        <strain evidence="2">SB0661_bin_32</strain>
    </source>
</reference>
<evidence type="ECO:0000259" key="1">
    <source>
        <dbReference type="PROSITE" id="PS50003"/>
    </source>
</evidence>
<dbReference type="InterPro" id="IPR001849">
    <property type="entry name" value="PH_domain"/>
</dbReference>
<dbReference type="EMBL" id="VXMH01000018">
    <property type="protein sequence ID" value="MYC94112.1"/>
    <property type="molecule type" value="Genomic_DNA"/>
</dbReference>
<proteinExistence type="predicted"/>
<protein>
    <recommendedName>
        <fullName evidence="1">PH domain-containing protein</fullName>
    </recommendedName>
</protein>
<sequence length="65" mass="7468">MARIDEKEEFSSWLQALQAGLLTETQKETLQQLVDDGKAATLEEAARYLDWQDSVIDPTEHFYGH</sequence>
<dbReference type="PROSITE" id="PS50003">
    <property type="entry name" value="PH_DOMAIN"/>
    <property type="match status" value="1"/>
</dbReference>
<organism evidence="2">
    <name type="scientific">Caldilineaceae bacterium SB0661_bin_32</name>
    <dbReference type="NCBI Taxonomy" id="2605255"/>
    <lineage>
        <taxon>Bacteria</taxon>
        <taxon>Bacillati</taxon>
        <taxon>Chloroflexota</taxon>
        <taxon>Caldilineae</taxon>
        <taxon>Caldilineales</taxon>
        <taxon>Caldilineaceae</taxon>
    </lineage>
</organism>
<comment type="caution">
    <text evidence="2">The sequence shown here is derived from an EMBL/GenBank/DDBJ whole genome shotgun (WGS) entry which is preliminary data.</text>
</comment>
<evidence type="ECO:0000313" key="2">
    <source>
        <dbReference type="EMBL" id="MYC94112.1"/>
    </source>
</evidence>